<protein>
    <submittedName>
        <fullName evidence="2">Uncharacterized protein</fullName>
    </submittedName>
</protein>
<feature type="signal peptide" evidence="1">
    <location>
        <begin position="1"/>
        <end position="20"/>
    </location>
</feature>
<reference evidence="2" key="2">
    <citation type="submission" date="2023-02" db="EMBL/GenBank/DDBJ databases">
        <authorList>
            <person name="Concha-Toloza M."/>
            <person name="Lopez-Cantillo M."/>
            <person name="Molina-Mora J."/>
            <person name="Collado L."/>
        </authorList>
    </citation>
    <scope>NUCLEOTIDE SEQUENCE</scope>
    <source>
        <strain evidence="2">FR1p153A2</strain>
    </source>
</reference>
<name>A0AAW6VGJ0_9BACT</name>
<dbReference type="Proteomes" id="UP001237501">
    <property type="component" value="Unassembled WGS sequence"/>
</dbReference>
<gene>
    <name evidence="2" type="ORF">PT517_06735</name>
</gene>
<evidence type="ECO:0000256" key="1">
    <source>
        <dbReference type="SAM" id="SignalP"/>
    </source>
</evidence>
<evidence type="ECO:0000313" key="2">
    <source>
        <dbReference type="EMBL" id="MDK2041471.1"/>
    </source>
</evidence>
<accession>A0AAW6VGJ0</accession>
<proteinExistence type="predicted"/>
<feature type="chain" id="PRO_5043375430" evidence="1">
    <location>
        <begin position="21"/>
        <end position="237"/>
    </location>
</feature>
<dbReference type="AlphaFoldDB" id="A0AAW6VGJ0"/>
<sequence length="237" mass="27652">MKTFFKVSTLYLLFLNTLNAIETLNSTNFDLKTNCQINSSVNNDNLFIGVGYIFNDETLENKACFIKYDISNKQLIQEKSFTNIHSFYKIISYNDEYFFLGTKLLAEEYNIGRSYADRGFTGLLLKLNKDFDIEKEIEIELSGFGNVKDFQIDNNKIVVLIAIKNSTIYDEELFATLFLNTFDTNLELLENLELKTNDCLANSFYINEDKYIITDDYHKKICTFNKNGYMEKCLEKE</sequence>
<keyword evidence="1" id="KW-0732">Signal</keyword>
<dbReference type="EMBL" id="JAQTJK010000006">
    <property type="protein sequence ID" value="MDK2041471.1"/>
    <property type="molecule type" value="Genomic_DNA"/>
</dbReference>
<organism evidence="2 3">
    <name type="scientific">Aliarcobacter butzleri</name>
    <dbReference type="NCBI Taxonomy" id="28197"/>
    <lineage>
        <taxon>Bacteria</taxon>
        <taxon>Pseudomonadati</taxon>
        <taxon>Campylobacterota</taxon>
        <taxon>Epsilonproteobacteria</taxon>
        <taxon>Campylobacterales</taxon>
        <taxon>Arcobacteraceae</taxon>
        <taxon>Aliarcobacter</taxon>
    </lineage>
</organism>
<comment type="caution">
    <text evidence="2">The sequence shown here is derived from an EMBL/GenBank/DDBJ whole genome shotgun (WGS) entry which is preliminary data.</text>
</comment>
<reference evidence="2" key="1">
    <citation type="journal article" date="2023" name="Antibiotics">
        <title>Genomic Characterization of Antibiotic-Resistant Campylobacterales Isolated from Chilean Poultry Meat.</title>
        <authorList>
            <person name="Concha-Toloza M."/>
            <person name="Lopez-Cantillo M."/>
            <person name="Molina-Mora J.A."/>
            <person name="Collado L."/>
        </authorList>
    </citation>
    <scope>NUCLEOTIDE SEQUENCE</scope>
    <source>
        <strain evidence="2">FR1p153A2</strain>
    </source>
</reference>
<dbReference type="RefSeq" id="WP_152060421.1">
    <property type="nucleotide sequence ID" value="NZ_CABVSN010000033.1"/>
</dbReference>
<evidence type="ECO:0000313" key="3">
    <source>
        <dbReference type="Proteomes" id="UP001237501"/>
    </source>
</evidence>